<dbReference type="InterPro" id="IPR047416">
    <property type="entry name" value="XPF_nuclease_Mus81"/>
</dbReference>
<dbReference type="PANTHER" id="PTHR13451">
    <property type="entry name" value="CLASS II CROSSOVER JUNCTION ENDONUCLEASE MUS81"/>
    <property type="match status" value="1"/>
</dbReference>
<dbReference type="OrthoDB" id="5963188at2759"/>
<dbReference type="Proteomes" id="UP000694844">
    <property type="component" value="Chromosome 5"/>
</dbReference>
<protein>
    <recommendedName>
        <fullName evidence="2">Crossover junction endonuclease MUS81</fullName>
        <ecNumber evidence="2">3.1.22.-</ecNumber>
    </recommendedName>
</protein>
<dbReference type="GO" id="GO:0046872">
    <property type="term" value="F:metal ion binding"/>
    <property type="evidence" value="ECO:0007669"/>
    <property type="project" value="UniProtKB-UniRule"/>
</dbReference>
<dbReference type="EC" id="3.1.22.-" evidence="2"/>
<keyword evidence="2" id="KW-0460">Magnesium</keyword>
<dbReference type="SMART" id="SM00726">
    <property type="entry name" value="UIM"/>
    <property type="match status" value="4"/>
</dbReference>
<proteinExistence type="inferred from homology"/>
<dbReference type="GO" id="GO:0048257">
    <property type="term" value="F:3'-flap endonuclease activity"/>
    <property type="evidence" value="ECO:0007669"/>
    <property type="project" value="TreeGrafter"/>
</dbReference>
<keyword evidence="2" id="KW-0255">Endonuclease</keyword>
<dbReference type="GO" id="GO:0008821">
    <property type="term" value="F:crossover junction DNA endonuclease activity"/>
    <property type="evidence" value="ECO:0007669"/>
    <property type="project" value="UniProtKB-UniRule"/>
</dbReference>
<dbReference type="CDD" id="cd21036">
    <property type="entry name" value="WH_MUS81"/>
    <property type="match status" value="1"/>
</dbReference>
<comment type="similarity">
    <text evidence="2">Belongs to the XPF family.</text>
</comment>
<feature type="compositionally biased region" description="Basic and acidic residues" evidence="3">
    <location>
        <begin position="1642"/>
        <end position="1658"/>
    </location>
</feature>
<evidence type="ECO:0000256" key="3">
    <source>
        <dbReference type="SAM" id="MobiDB-lite"/>
    </source>
</evidence>
<dbReference type="PANTHER" id="PTHR13451:SF0">
    <property type="entry name" value="CROSSOVER JUNCTION ENDONUCLEASE MUS81"/>
    <property type="match status" value="1"/>
</dbReference>
<feature type="region of interest" description="Disordered" evidence="3">
    <location>
        <begin position="1842"/>
        <end position="1872"/>
    </location>
</feature>
<feature type="region of interest" description="Disordered" evidence="3">
    <location>
        <begin position="1703"/>
        <end position="1779"/>
    </location>
</feature>
<dbReference type="GO" id="GO:0003677">
    <property type="term" value="F:DNA binding"/>
    <property type="evidence" value="ECO:0007669"/>
    <property type="project" value="UniProtKB-UniRule"/>
</dbReference>
<feature type="compositionally biased region" description="Polar residues" evidence="3">
    <location>
        <begin position="869"/>
        <end position="878"/>
    </location>
</feature>
<feature type="region of interest" description="Disordered" evidence="3">
    <location>
        <begin position="916"/>
        <end position="942"/>
    </location>
</feature>
<name>A0A8B8EGU0_CRAVI</name>
<dbReference type="SUPFAM" id="SSF52980">
    <property type="entry name" value="Restriction endonuclease-like"/>
    <property type="match status" value="1"/>
</dbReference>
<keyword evidence="2" id="KW-0479">Metal-binding</keyword>
<accession>A0A8B8EGU0</accession>
<dbReference type="Gene3D" id="3.40.50.10130">
    <property type="match status" value="1"/>
</dbReference>
<reference evidence="6" key="1">
    <citation type="submission" date="2025-08" db="UniProtKB">
        <authorList>
            <consortium name="RefSeq"/>
        </authorList>
    </citation>
    <scope>IDENTIFICATION</scope>
    <source>
        <tissue evidence="6">Whole sample</tissue>
    </source>
</reference>
<dbReference type="InterPro" id="IPR006166">
    <property type="entry name" value="ERCC4_domain"/>
</dbReference>
<organism evidence="5 6">
    <name type="scientific">Crassostrea virginica</name>
    <name type="common">Eastern oyster</name>
    <dbReference type="NCBI Taxonomy" id="6565"/>
    <lineage>
        <taxon>Eukaryota</taxon>
        <taxon>Metazoa</taxon>
        <taxon>Spiralia</taxon>
        <taxon>Lophotrochozoa</taxon>
        <taxon>Mollusca</taxon>
        <taxon>Bivalvia</taxon>
        <taxon>Autobranchia</taxon>
        <taxon>Pteriomorphia</taxon>
        <taxon>Ostreida</taxon>
        <taxon>Ostreoidea</taxon>
        <taxon>Ostreidae</taxon>
        <taxon>Crassostrea</taxon>
    </lineage>
</organism>
<dbReference type="GO" id="GO:0000727">
    <property type="term" value="P:double-strand break repair via break-induced replication"/>
    <property type="evidence" value="ECO:0007669"/>
    <property type="project" value="UniProtKB-UniRule"/>
</dbReference>
<dbReference type="PROSITE" id="PS50330">
    <property type="entry name" value="UIM"/>
    <property type="match status" value="1"/>
</dbReference>
<dbReference type="InterPro" id="IPR003903">
    <property type="entry name" value="UIM_dom"/>
</dbReference>
<feature type="compositionally biased region" description="Acidic residues" evidence="3">
    <location>
        <begin position="925"/>
        <end position="936"/>
    </location>
</feature>
<feature type="region of interest" description="Disordered" evidence="3">
    <location>
        <begin position="860"/>
        <end position="904"/>
    </location>
</feature>
<feature type="domain" description="ERCC4" evidence="4">
    <location>
        <begin position="444"/>
        <end position="548"/>
    </location>
</feature>
<dbReference type="InterPro" id="IPR011335">
    <property type="entry name" value="Restrct_endonuc-II-like"/>
</dbReference>
<dbReference type="SMART" id="SM00891">
    <property type="entry name" value="ERCC4"/>
    <property type="match status" value="1"/>
</dbReference>
<dbReference type="GeneID" id="111134145"/>
<feature type="region of interest" description="Disordered" evidence="3">
    <location>
        <begin position="1628"/>
        <end position="1668"/>
    </location>
</feature>
<comment type="subunit">
    <text evidence="2">Interacts with EME1.</text>
</comment>
<dbReference type="GO" id="GO:0005634">
    <property type="term" value="C:nucleus"/>
    <property type="evidence" value="ECO:0007669"/>
    <property type="project" value="UniProtKB-SubCell"/>
</dbReference>
<evidence type="ECO:0000256" key="2">
    <source>
        <dbReference type="RuleBase" id="RU369042"/>
    </source>
</evidence>
<gene>
    <name evidence="6" type="primary">LOC111134145</name>
</gene>
<evidence type="ECO:0000313" key="5">
    <source>
        <dbReference type="Proteomes" id="UP000694844"/>
    </source>
</evidence>
<dbReference type="CDD" id="cd19757">
    <property type="entry name" value="Bbox1"/>
    <property type="match status" value="1"/>
</dbReference>
<dbReference type="KEGG" id="cvn:111134145"/>
<dbReference type="CDD" id="cd20074">
    <property type="entry name" value="XPF_nuclease_Mus81"/>
    <property type="match status" value="1"/>
</dbReference>
<dbReference type="GO" id="GO:0048476">
    <property type="term" value="C:Holliday junction resolvase complex"/>
    <property type="evidence" value="ECO:0007669"/>
    <property type="project" value="UniProtKB-UniRule"/>
</dbReference>
<feature type="compositionally biased region" description="Polar residues" evidence="3">
    <location>
        <begin position="1286"/>
        <end position="1301"/>
    </location>
</feature>
<keyword evidence="1 2" id="KW-0378">Hydrolase</keyword>
<feature type="region of interest" description="Disordered" evidence="3">
    <location>
        <begin position="1236"/>
        <end position="1327"/>
    </location>
</feature>
<feature type="compositionally biased region" description="Low complexity" evidence="3">
    <location>
        <begin position="1716"/>
        <end position="1744"/>
    </location>
</feature>
<dbReference type="GO" id="GO:0006308">
    <property type="term" value="P:DNA catabolic process"/>
    <property type="evidence" value="ECO:0007669"/>
    <property type="project" value="UniProtKB-UniRule"/>
</dbReference>
<dbReference type="RefSeq" id="XP_022338683.1">
    <property type="nucleotide sequence ID" value="XM_022482975.1"/>
</dbReference>
<dbReference type="InterPro" id="IPR047417">
    <property type="entry name" value="WHD_MUS81"/>
</dbReference>
<dbReference type="InterPro" id="IPR033309">
    <property type="entry name" value="Mus81"/>
</dbReference>
<keyword evidence="5" id="KW-1185">Reference proteome</keyword>
<keyword evidence="2" id="KW-0539">Nucleus</keyword>
<dbReference type="Pfam" id="PF02732">
    <property type="entry name" value="ERCC4"/>
    <property type="match status" value="1"/>
</dbReference>
<comment type="cofactor">
    <cofactor evidence="2">
        <name>Mg(2+)</name>
        <dbReference type="ChEBI" id="CHEBI:18420"/>
    </cofactor>
</comment>
<feature type="compositionally biased region" description="Basic and acidic residues" evidence="3">
    <location>
        <begin position="1848"/>
        <end position="1859"/>
    </location>
</feature>
<comment type="function">
    <text evidence="2">Interacts with EME1 to form a DNA structure-specific endonuclease with substrate preference for branched DNA structures with a 5'-end at the branch nick. Typical substrates include 3'-flap structures, D-loops, replication forks and nicked Holliday junctions. May be required in mitosis for the processing of stalled or collapsed replication fork intermediates. May be required in meiosis for the repair of meiosis-specific double strand breaks subsequent to single-end invasion (SEI).</text>
</comment>
<evidence type="ECO:0000256" key="1">
    <source>
        <dbReference type="ARBA" id="ARBA00022801"/>
    </source>
</evidence>
<dbReference type="GO" id="GO:0000712">
    <property type="term" value="P:resolution of meiotic recombination intermediates"/>
    <property type="evidence" value="ECO:0007669"/>
    <property type="project" value="TreeGrafter"/>
</dbReference>
<keyword evidence="2" id="KW-0234">DNA repair</keyword>
<feature type="compositionally biased region" description="Basic and acidic residues" evidence="3">
    <location>
        <begin position="1302"/>
        <end position="1323"/>
    </location>
</feature>
<evidence type="ECO:0000313" key="6">
    <source>
        <dbReference type="RefSeq" id="XP_022338683.1"/>
    </source>
</evidence>
<keyword evidence="2" id="KW-0227">DNA damage</keyword>
<dbReference type="InterPro" id="IPR036388">
    <property type="entry name" value="WH-like_DNA-bd_sf"/>
</dbReference>
<feature type="region of interest" description="Disordered" evidence="3">
    <location>
        <begin position="765"/>
        <end position="791"/>
    </location>
</feature>
<feature type="compositionally biased region" description="Basic residues" evidence="3">
    <location>
        <begin position="1860"/>
        <end position="1872"/>
    </location>
</feature>
<comment type="subcellular location">
    <subcellularLocation>
        <location evidence="2">Nucleus</location>
    </subcellularLocation>
</comment>
<dbReference type="GO" id="GO:0031573">
    <property type="term" value="P:mitotic intra-S DNA damage checkpoint signaling"/>
    <property type="evidence" value="ECO:0007669"/>
    <property type="project" value="TreeGrafter"/>
</dbReference>
<evidence type="ECO:0000259" key="4">
    <source>
        <dbReference type="SMART" id="SM00891"/>
    </source>
</evidence>
<feature type="compositionally biased region" description="Polar residues" evidence="3">
    <location>
        <begin position="1745"/>
        <end position="1758"/>
    </location>
</feature>
<dbReference type="Gene3D" id="1.10.10.10">
    <property type="entry name" value="Winged helix-like DNA-binding domain superfamily/Winged helix DNA-binding domain"/>
    <property type="match status" value="1"/>
</dbReference>
<keyword evidence="2" id="KW-0233">DNA recombination</keyword>
<sequence>MNRKKRSVTIYVRNKQRYNPASKLYDFINVRVENFAGTKIGDIKEEARRQSGNNVKIDDLYMNNERLADDRSVAHYNLEDGTILETTSNPFWATCLFIKHCEAEDEKRKNPDNPDVQNWTNKSLARKRTLLSVLFNSKNEFKTQPPHFPTLDDFVGYLNGLKKKGATMNPHYTQRHLGEMFTDYQELDVGRSSDPLGAFINRYAVKLGYRNIDGYDNVMAQPGMVERKGRGRGRGSGGTEDRAKHTRNVIAVHRGKEVSCDDCEGTLAELYCGECQNAQGGQGLYLCTPCSLLIHAGAARRRHNVQDVINAPKVSKPYVPHAFKAPFSILLGLYSGLTERRPVLSMTEDEIKLRAQPLTDTDLQDKQAGQYCGGFDCMEKILMAKGLVQREDSRNPTYALTESGQELAGQLYEFQQSVQRFLKLNNVPHIPQSINTVCGTRRVCLIIDEQERDKLRLQQLATERGVDVQFRQLGAGDYLWILSPPMDSPTLRYTQLQPTQEKVLPFLVERKSWEDFRESVRTKRFQKQVNHMLNSGIDQCFYLMEGSINSGRYKPSAEQQRNLKDLLEKIFLDNGFYINYTASWYKSAIWLLWATTLASEAQRRGQLTGKGMTYAEFMQRTRGQSRCATLTRTDFRPIDWRTWEAEEFIDGIFRDSAHEISLIDSFKKELAPSGRHVLNIHELEAYNKGRQTMLNKCINEACGNPNRIPDIVNNTLTAQLHNMLHYDVMSWWQLKIQFMLGVYIVRTEKAEDRHRLQGEVDWRSGGQADVSRAEGQDPLPRGQQNIKSKGYVLGHGPIDRYDVMLDEPPPQKPPDTITSSENEDLVFASDSQTENFMIQQALALSSREVAEEQNRALLSSEKQPFILQPSDTIRSSPSDSKRRTGRRAISGKKSSTATKSKEEEELELAIKLSLEDGTPSRSVDEVTDTEVEDTALDGDASAGTSFKVEDTLIPLEPTLDSQEELQYVLELSKRTENTRGESDSCISNTRASVQNFEPTKVTVTEPFGSEGNKHSVSTVNETKHLENYHDHNLKYAYALQKEKKSVIEKSTGSPAKKLKVDPPQERSVLELKDQSDKDLELALQLSLQSNQESVPLTEKGVDVPRSPSNVIEIKDSQDLLDDNLNLIRPYNMTSNDSKRSFEEESFSSDCIVLDDSQEEEIDGTVTSTVAGGIKKVVLDTQDCLGQAPETVDDQNLKGQKTSDVCIPETVFEMNTVSASICSSDSTLAQEPLNMDPSVEKDELPEVQINDENSNRNSEMDSMDAKNDEPDIIPPSPNSKQKSNPPTTELPQSPHVQTNSEDISVKSKAEASKEDSNLSQRSDDGADDEYCESLVLPPLSPCSPKTSVMHSSQLECDVLYENVKIKQEKFDPCESSIKNEEIVMDSQTLEDSQEDLIGCDWIRNSPFKTEQITVNVVTPVKKGENSSSSFVKGINLSQGSLSNININIHIEHVDKTSQPNSKNSEIDDEEYAKLLQKEFDDEYRESKQNTPSKMETRSIKKEDFSPLKCMRKENNFHELDAALAQSLHEEINSPEPIVDRKLLELQDEEIAKQLNEEINKTSSSHKTTVKPVIIDDDKIVQELRDLEEKSQRERMRQIQIDENLARQLLESDDNYTSTGFKVSSATKRKGILIDDSPPKAKTPRQESWRKGLFSEDRNHRNNSLSQLTQIRREQNEKFHREKGGASSENKSSWLTNGSKDECCVSPSRSSSPWPNKSIGSHSSHSNFPSSSQYPSSTASQYPSSSLCPTSSHGPSSSMLGQEEDLKPAVGTQSEALSKSKCGNCGEIGHNRKWVNCPRYYSQEECLRREEQQAKAREKIEAREREEAQAKQDLEQHHRALKNIATQIEQEQKGLEQTIKRLDKKKKQRENRRQ</sequence>
<keyword evidence="2" id="KW-0540">Nuclease</keyword>